<dbReference type="GeneID" id="84608316"/>
<evidence type="ECO:0000313" key="1">
    <source>
        <dbReference type="EMBL" id="RMI02186.1"/>
    </source>
</evidence>
<reference evidence="1 2" key="1">
    <citation type="submission" date="2018-10" db="EMBL/GenBank/DDBJ databases">
        <title>Pseudomonas sp. GL14 genome.</title>
        <authorList>
            <person name="Peng J."/>
            <person name="Liu Z.-P."/>
        </authorList>
    </citation>
    <scope>NUCLEOTIDE SEQUENCE [LARGE SCALE GENOMIC DNA]</scope>
    <source>
        <strain evidence="1 2">GL14</strain>
    </source>
</reference>
<dbReference type="RefSeq" id="WP_122075804.1">
    <property type="nucleotide sequence ID" value="NZ_RFFL01000003.1"/>
</dbReference>
<gene>
    <name evidence="1" type="ORF">EA795_04615</name>
</gene>
<organism evidence="1 2">
    <name type="scientific">Stutzerimonas nitrititolerans</name>
    <dbReference type="NCBI Taxonomy" id="2482751"/>
    <lineage>
        <taxon>Bacteria</taxon>
        <taxon>Pseudomonadati</taxon>
        <taxon>Pseudomonadota</taxon>
        <taxon>Gammaproteobacteria</taxon>
        <taxon>Pseudomonadales</taxon>
        <taxon>Pseudomonadaceae</taxon>
        <taxon>Stutzerimonas</taxon>
    </lineage>
</organism>
<proteinExistence type="predicted"/>
<dbReference type="Proteomes" id="UP000269134">
    <property type="component" value="Unassembled WGS sequence"/>
</dbReference>
<keyword evidence="2" id="KW-1185">Reference proteome</keyword>
<accession>A0ABX9V8W6</accession>
<dbReference type="EMBL" id="RFFL01000003">
    <property type="protein sequence ID" value="RMI02186.1"/>
    <property type="molecule type" value="Genomic_DNA"/>
</dbReference>
<sequence>MSYGLEDASGGSNEEVVELLRQAKLIAVRYRQLTGKPLGITGEVAEFEAAAILGLDLHAARAAGYDATEMRDGKPVRVQIKGRCISDPKRVTGRVGKIDLRQPFDTVLLVLLDMDLNALAMYEAERTAVEALLTKPGSKARNERGSVGISQFKAISKVRWTKSGVTKIQVV</sequence>
<protein>
    <submittedName>
        <fullName evidence="1">Uncharacterized protein</fullName>
    </submittedName>
</protein>
<name>A0ABX9V8W6_9GAMM</name>
<comment type="caution">
    <text evidence="1">The sequence shown here is derived from an EMBL/GenBank/DDBJ whole genome shotgun (WGS) entry which is preliminary data.</text>
</comment>
<evidence type="ECO:0000313" key="2">
    <source>
        <dbReference type="Proteomes" id="UP000269134"/>
    </source>
</evidence>